<evidence type="ECO:0000313" key="2">
    <source>
        <dbReference type="EMBL" id="CAB4168924.1"/>
    </source>
</evidence>
<reference evidence="3" key="1">
    <citation type="submission" date="2020-05" db="EMBL/GenBank/DDBJ databases">
        <authorList>
            <person name="Chiriac C."/>
            <person name="Salcher M."/>
            <person name="Ghai R."/>
            <person name="Kavagutti S V."/>
        </authorList>
    </citation>
    <scope>NUCLEOTIDE SEQUENCE</scope>
</reference>
<name>A0A6J7X774_9CAUD</name>
<organism evidence="3">
    <name type="scientific">uncultured Caudovirales phage</name>
    <dbReference type="NCBI Taxonomy" id="2100421"/>
    <lineage>
        <taxon>Viruses</taxon>
        <taxon>Duplodnaviria</taxon>
        <taxon>Heunggongvirae</taxon>
        <taxon>Uroviricota</taxon>
        <taxon>Caudoviricetes</taxon>
        <taxon>Peduoviridae</taxon>
        <taxon>Maltschvirus</taxon>
        <taxon>Maltschvirus maltsch</taxon>
    </lineage>
</organism>
<dbReference type="EMBL" id="LR796837">
    <property type="protein sequence ID" value="CAB4168924.1"/>
    <property type="molecule type" value="Genomic_DNA"/>
</dbReference>
<sequence length="52" mass="5974">MKHYENEGLWDPTDSESWNTPENKYCEWCNGTGMNDDGDECEVCNGIGTIER</sequence>
<evidence type="ECO:0000256" key="1">
    <source>
        <dbReference type="SAM" id="MobiDB-lite"/>
    </source>
</evidence>
<dbReference type="SUPFAM" id="SSF57938">
    <property type="entry name" value="DnaJ/Hsp40 cysteine-rich domain"/>
    <property type="match status" value="1"/>
</dbReference>
<feature type="region of interest" description="Disordered" evidence="1">
    <location>
        <begin position="1"/>
        <end position="20"/>
    </location>
</feature>
<dbReference type="EMBL" id="LR798364">
    <property type="protein sequence ID" value="CAB5226800.1"/>
    <property type="molecule type" value="Genomic_DNA"/>
</dbReference>
<proteinExistence type="predicted"/>
<evidence type="ECO:0000313" key="3">
    <source>
        <dbReference type="EMBL" id="CAB5226800.1"/>
    </source>
</evidence>
<accession>A0A6J7X774</accession>
<gene>
    <name evidence="3" type="ORF">UFOVP1516_29</name>
    <name evidence="2" type="ORF">UFOVP887_15</name>
</gene>
<dbReference type="Gene3D" id="6.20.20.10">
    <property type="match status" value="1"/>
</dbReference>
<protein>
    <submittedName>
        <fullName evidence="3">Uncharacterized protein</fullName>
    </submittedName>
</protein>
<dbReference type="InterPro" id="IPR036410">
    <property type="entry name" value="HSP_DnaJ_Cys-rich_dom_sf"/>
</dbReference>